<dbReference type="EMBL" id="JABSNO010000010">
    <property type="protein sequence ID" value="NRS92546.1"/>
    <property type="molecule type" value="Genomic_DNA"/>
</dbReference>
<protein>
    <submittedName>
        <fullName evidence="1">Transposase</fullName>
    </submittedName>
</protein>
<evidence type="ECO:0000313" key="1">
    <source>
        <dbReference type="EMBL" id="NRS92546.1"/>
    </source>
</evidence>
<proteinExistence type="predicted"/>
<dbReference type="Proteomes" id="UP000610746">
    <property type="component" value="Unassembled WGS sequence"/>
</dbReference>
<sequence length="64" mass="7332">MMQHITGIARNQMVFTSLEDPISQDNPVRFVDAFVESMDLKALGFNCKIKELEVALQSDVFFCY</sequence>
<comment type="caution">
    <text evidence="1">The sequence shown here is derived from an EMBL/GenBank/DDBJ whole genome shotgun (WGS) entry which is preliminary data.</text>
</comment>
<dbReference type="RefSeq" id="WP_173779146.1">
    <property type="nucleotide sequence ID" value="NZ_JABSNO010000010.1"/>
</dbReference>
<dbReference type="AlphaFoldDB" id="A0A8J8G745"/>
<keyword evidence="2" id="KW-1185">Reference proteome</keyword>
<reference evidence="1" key="1">
    <citation type="submission" date="2020-05" db="EMBL/GenBank/DDBJ databases">
        <title>Genomic Encyclopedia of Type Strains, Phase IV (KMG-V): Genome sequencing to study the core and pangenomes of soil and plant-associated prokaryotes.</title>
        <authorList>
            <person name="Whitman W."/>
        </authorList>
    </citation>
    <scope>NUCLEOTIDE SEQUENCE</scope>
    <source>
        <strain evidence="1">16F</strain>
    </source>
</reference>
<organism evidence="1 2">
    <name type="scientific">Frigoriflavimonas asaccharolytica</name>
    <dbReference type="NCBI Taxonomy" id="2735899"/>
    <lineage>
        <taxon>Bacteria</taxon>
        <taxon>Pseudomonadati</taxon>
        <taxon>Bacteroidota</taxon>
        <taxon>Flavobacteriia</taxon>
        <taxon>Flavobacteriales</taxon>
        <taxon>Weeksellaceae</taxon>
        <taxon>Frigoriflavimonas</taxon>
    </lineage>
</organism>
<accession>A0A8J8G745</accession>
<name>A0A8J8G745_9FLAO</name>
<evidence type="ECO:0000313" key="2">
    <source>
        <dbReference type="Proteomes" id="UP000610746"/>
    </source>
</evidence>
<gene>
    <name evidence="1" type="ORF">HNQ03_001623</name>
</gene>